<sequence>MAVKYSDLELALNTLVTGFFSETKDGRSTLDTAEFKTLVSNQLPTLAKTVGEEGGLQTVLRQMGVEEGQDITFENFWALVQKQATDQVTAAPDKKMMCGCSIS</sequence>
<dbReference type="SUPFAM" id="SSF47473">
    <property type="entry name" value="EF-hand"/>
    <property type="match status" value="1"/>
</dbReference>
<evidence type="ECO:0000313" key="2">
    <source>
        <dbReference type="Proteomes" id="UP000694546"/>
    </source>
</evidence>
<accession>A0A8C5FEQ6</accession>
<evidence type="ECO:0000313" key="1">
    <source>
        <dbReference type="Ensembl" id="ENSGMOP00000031207.1"/>
    </source>
</evidence>
<evidence type="ECO:0008006" key="3">
    <source>
        <dbReference type="Google" id="ProtNLM"/>
    </source>
</evidence>
<dbReference type="AlphaFoldDB" id="A0A8C5FEQ6"/>
<protein>
    <recommendedName>
        <fullName evidence="3">S100/CaBP-9k-type calcium binding subdomain domain-containing protein</fullName>
    </recommendedName>
</protein>
<proteinExistence type="predicted"/>
<name>A0A8C5FEQ6_GADMO</name>
<organism evidence="1 2">
    <name type="scientific">Gadus morhua</name>
    <name type="common">Atlantic cod</name>
    <dbReference type="NCBI Taxonomy" id="8049"/>
    <lineage>
        <taxon>Eukaryota</taxon>
        <taxon>Metazoa</taxon>
        <taxon>Chordata</taxon>
        <taxon>Craniata</taxon>
        <taxon>Vertebrata</taxon>
        <taxon>Euteleostomi</taxon>
        <taxon>Actinopterygii</taxon>
        <taxon>Neopterygii</taxon>
        <taxon>Teleostei</taxon>
        <taxon>Neoteleostei</taxon>
        <taxon>Acanthomorphata</taxon>
        <taxon>Zeiogadaria</taxon>
        <taxon>Gadariae</taxon>
        <taxon>Gadiformes</taxon>
        <taxon>Gadoidei</taxon>
        <taxon>Gadidae</taxon>
        <taxon>Gadus</taxon>
    </lineage>
</organism>
<dbReference type="Gene3D" id="1.10.238.10">
    <property type="entry name" value="EF-hand"/>
    <property type="match status" value="1"/>
</dbReference>
<dbReference type="Proteomes" id="UP000694546">
    <property type="component" value="Chromosome 6"/>
</dbReference>
<dbReference type="GeneTree" id="ENSGT01150000287399"/>
<dbReference type="Ensembl" id="ENSGMOT00000039340.1">
    <property type="protein sequence ID" value="ENSGMOP00000031207.1"/>
    <property type="gene ID" value="ENSGMOG00000027159.1"/>
</dbReference>
<reference evidence="1" key="2">
    <citation type="submission" date="2025-09" db="UniProtKB">
        <authorList>
            <consortium name="Ensembl"/>
        </authorList>
    </citation>
    <scope>IDENTIFICATION</scope>
</reference>
<reference evidence="1" key="1">
    <citation type="submission" date="2025-08" db="UniProtKB">
        <authorList>
            <consortium name="Ensembl"/>
        </authorList>
    </citation>
    <scope>IDENTIFICATION</scope>
</reference>
<keyword evidence="2" id="KW-1185">Reference proteome</keyword>
<dbReference type="InterPro" id="IPR011992">
    <property type="entry name" value="EF-hand-dom_pair"/>
</dbReference>